<keyword evidence="1" id="KW-0472">Membrane</keyword>
<dbReference type="InterPro" id="IPR029787">
    <property type="entry name" value="Nucleotide_cyclase"/>
</dbReference>
<feature type="transmembrane region" description="Helical" evidence="1">
    <location>
        <begin position="12"/>
        <end position="30"/>
    </location>
</feature>
<evidence type="ECO:0000259" key="3">
    <source>
        <dbReference type="PROSITE" id="PS50887"/>
    </source>
</evidence>
<organism evidence="4">
    <name type="scientific">hydrothermal vent metagenome</name>
    <dbReference type="NCBI Taxonomy" id="652676"/>
    <lineage>
        <taxon>unclassified sequences</taxon>
        <taxon>metagenomes</taxon>
        <taxon>ecological metagenomes</taxon>
    </lineage>
</organism>
<dbReference type="Gene3D" id="3.30.70.270">
    <property type="match status" value="1"/>
</dbReference>
<evidence type="ECO:0000256" key="1">
    <source>
        <dbReference type="SAM" id="Phobius"/>
    </source>
</evidence>
<keyword evidence="1" id="KW-0812">Transmembrane</keyword>
<dbReference type="InterPro" id="IPR001633">
    <property type="entry name" value="EAL_dom"/>
</dbReference>
<name>A0A1W1CWS5_9ZZZZ</name>
<dbReference type="Pfam" id="PF00563">
    <property type="entry name" value="EAL"/>
    <property type="match status" value="1"/>
</dbReference>
<proteinExistence type="predicted"/>
<dbReference type="Gene3D" id="6.10.340.10">
    <property type="match status" value="1"/>
</dbReference>
<dbReference type="GO" id="GO:0071111">
    <property type="term" value="F:cyclic-guanylate-specific phosphodiesterase activity"/>
    <property type="evidence" value="ECO:0007669"/>
    <property type="project" value="InterPro"/>
</dbReference>
<dbReference type="PANTHER" id="PTHR33121">
    <property type="entry name" value="CYCLIC DI-GMP PHOSPHODIESTERASE PDEF"/>
    <property type="match status" value="1"/>
</dbReference>
<dbReference type="SMART" id="SM00052">
    <property type="entry name" value="EAL"/>
    <property type="match status" value="1"/>
</dbReference>
<dbReference type="InterPro" id="IPR000160">
    <property type="entry name" value="GGDEF_dom"/>
</dbReference>
<dbReference type="AlphaFoldDB" id="A0A1W1CWS5"/>
<dbReference type="Pfam" id="PF00990">
    <property type="entry name" value="GGDEF"/>
    <property type="match status" value="1"/>
</dbReference>
<protein>
    <submittedName>
        <fullName evidence="4">Diguanylate cyclase/phosphodiesterase (GGDEF &amp; EAL domains) with PAS/PAC sensor(S)</fullName>
    </submittedName>
</protein>
<dbReference type="Gene3D" id="3.20.20.450">
    <property type="entry name" value="EAL domain"/>
    <property type="match status" value="1"/>
</dbReference>
<dbReference type="SMART" id="SM00267">
    <property type="entry name" value="GGDEF"/>
    <property type="match status" value="1"/>
</dbReference>
<dbReference type="PROSITE" id="PS50887">
    <property type="entry name" value="GGDEF"/>
    <property type="match status" value="1"/>
</dbReference>
<reference evidence="4" key="1">
    <citation type="submission" date="2016-10" db="EMBL/GenBank/DDBJ databases">
        <authorList>
            <person name="de Groot N.N."/>
        </authorList>
    </citation>
    <scope>NUCLEOTIDE SEQUENCE</scope>
</reference>
<sequence>MKKRKFQSLSYKIMSSIILTSMIIMVGIFFSFETTNKKAFYNVELQKAKLIVKTIEPLVAIDIYLGMQNKMRSLMKELIKNKDILSVKIFKNNKLIYEVSSKNSSETLFVFKKEIFQPNSQKKIAAIELDYSNHNYKQLINKYNKILIIIIAVLVIIFTLLSIYIEKLLQPLRKIANLLRNFSTEKKLELGVIRGDNEVSLILSALNEMQEKIFDFTRKQKNINAYLEQEVERKTEELRKQLFRDDLTQLPNRKKLFNDINSANNDGALLLVNIDDFKEINDFYGQSVGDYVLIEFAKRLQHLFEDEKNITLSRLSGDEFALFFTHKPSYRSLMKVVNNLTKEVEKMVFEYEESEIFLRITMGATMDAEEMIEKADIALKLAKEKKKYFLLYDERFDVKRQYKENMEWVQKIKSAIKEDRIVPYFQPIFNTNAQTPVSYECLIRLIDSDGTVISPYKFLTIAQKSKLYPRLTKIMLEKSCQYFQHREEDTTFSVNLSITDILDVDMVAYIQKCIKKYDVNNRIVFEILETEGIENYEDVASFIFTMKRLGCKISIDDFGSGYSSFEHILKLDIDYIKIDGSLIKNLDTDINSQIVVETIVNFAKKLNLITIAEFVHNQAVLEKVKSFDIERVQGFYLGEPAKEKI</sequence>
<feature type="domain" description="EAL" evidence="2">
    <location>
        <begin position="405"/>
        <end position="645"/>
    </location>
</feature>
<dbReference type="NCBIfam" id="TIGR00254">
    <property type="entry name" value="GGDEF"/>
    <property type="match status" value="1"/>
</dbReference>
<accession>A0A1W1CWS5</accession>
<evidence type="ECO:0000313" key="4">
    <source>
        <dbReference type="EMBL" id="SFV70167.1"/>
    </source>
</evidence>
<dbReference type="PROSITE" id="PS50883">
    <property type="entry name" value="EAL"/>
    <property type="match status" value="1"/>
</dbReference>
<dbReference type="SUPFAM" id="SSF141868">
    <property type="entry name" value="EAL domain-like"/>
    <property type="match status" value="1"/>
</dbReference>
<feature type="domain" description="GGDEF" evidence="3">
    <location>
        <begin position="265"/>
        <end position="394"/>
    </location>
</feature>
<dbReference type="EMBL" id="FPHK01000141">
    <property type="protein sequence ID" value="SFV70167.1"/>
    <property type="molecule type" value="Genomic_DNA"/>
</dbReference>
<feature type="transmembrane region" description="Helical" evidence="1">
    <location>
        <begin position="50"/>
        <end position="67"/>
    </location>
</feature>
<dbReference type="InterPro" id="IPR050706">
    <property type="entry name" value="Cyclic-di-GMP_PDE-like"/>
</dbReference>
<dbReference type="InterPro" id="IPR035919">
    <property type="entry name" value="EAL_sf"/>
</dbReference>
<dbReference type="CDD" id="cd01948">
    <property type="entry name" value="EAL"/>
    <property type="match status" value="1"/>
</dbReference>
<feature type="transmembrane region" description="Helical" evidence="1">
    <location>
        <begin position="146"/>
        <end position="165"/>
    </location>
</feature>
<evidence type="ECO:0000259" key="2">
    <source>
        <dbReference type="PROSITE" id="PS50883"/>
    </source>
</evidence>
<dbReference type="CDD" id="cd01949">
    <property type="entry name" value="GGDEF"/>
    <property type="match status" value="1"/>
</dbReference>
<dbReference type="SUPFAM" id="SSF55073">
    <property type="entry name" value="Nucleotide cyclase"/>
    <property type="match status" value="1"/>
</dbReference>
<dbReference type="PANTHER" id="PTHR33121:SF71">
    <property type="entry name" value="OXYGEN SENSOR PROTEIN DOSP"/>
    <property type="match status" value="1"/>
</dbReference>
<keyword evidence="1" id="KW-1133">Transmembrane helix</keyword>
<gene>
    <name evidence="4" type="ORF">MNB_SM-6-41</name>
</gene>
<dbReference type="InterPro" id="IPR043128">
    <property type="entry name" value="Rev_trsase/Diguanyl_cyclase"/>
</dbReference>